<evidence type="ECO:0000259" key="3">
    <source>
        <dbReference type="PROSITE" id="PS50158"/>
    </source>
</evidence>
<evidence type="ECO:0000256" key="2">
    <source>
        <dbReference type="SAM" id="MobiDB-lite"/>
    </source>
</evidence>
<dbReference type="Proteomes" id="UP001497516">
    <property type="component" value="Chromosome 8"/>
</dbReference>
<feature type="compositionally biased region" description="Basic and acidic residues" evidence="2">
    <location>
        <begin position="510"/>
        <end position="522"/>
    </location>
</feature>
<feature type="compositionally biased region" description="Low complexity" evidence="2">
    <location>
        <begin position="256"/>
        <end position="274"/>
    </location>
</feature>
<dbReference type="InterPro" id="IPR025558">
    <property type="entry name" value="DUF4283"/>
</dbReference>
<dbReference type="EMBL" id="OZ034821">
    <property type="protein sequence ID" value="CAL1404880.1"/>
    <property type="molecule type" value="Genomic_DNA"/>
</dbReference>
<keyword evidence="5" id="KW-1185">Reference proteome</keyword>
<reference evidence="4 5" key="1">
    <citation type="submission" date="2024-04" db="EMBL/GenBank/DDBJ databases">
        <authorList>
            <person name="Fracassetti M."/>
        </authorList>
    </citation>
    <scope>NUCLEOTIDE SEQUENCE [LARGE SCALE GENOMIC DNA]</scope>
</reference>
<feature type="compositionally biased region" description="Basic residues" evidence="2">
    <location>
        <begin position="493"/>
        <end position="505"/>
    </location>
</feature>
<evidence type="ECO:0000256" key="1">
    <source>
        <dbReference type="PROSITE-ProRule" id="PRU00047"/>
    </source>
</evidence>
<dbReference type="PANTHER" id="PTHR31286:SF167">
    <property type="entry name" value="OS09G0268800 PROTEIN"/>
    <property type="match status" value="1"/>
</dbReference>
<dbReference type="Pfam" id="PF14392">
    <property type="entry name" value="zf-CCHC_4"/>
    <property type="match status" value="1"/>
</dbReference>
<proteinExistence type="predicted"/>
<feature type="region of interest" description="Disordered" evidence="2">
    <location>
        <begin position="464"/>
        <end position="543"/>
    </location>
</feature>
<protein>
    <recommendedName>
        <fullName evidence="3">CCHC-type domain-containing protein</fullName>
    </recommendedName>
</protein>
<gene>
    <name evidence="4" type="ORF">LTRI10_LOCUS44699</name>
</gene>
<keyword evidence="1" id="KW-0862">Zinc</keyword>
<accession>A0AAV2G2J3</accession>
<dbReference type="PANTHER" id="PTHR31286">
    <property type="entry name" value="GLYCINE-RICH CELL WALL STRUCTURAL PROTEIN 1.8-LIKE"/>
    <property type="match status" value="1"/>
</dbReference>
<dbReference type="GO" id="GO:0008270">
    <property type="term" value="F:zinc ion binding"/>
    <property type="evidence" value="ECO:0007669"/>
    <property type="project" value="UniProtKB-KW"/>
</dbReference>
<keyword evidence="1" id="KW-0479">Metal-binding</keyword>
<dbReference type="InterPro" id="IPR025836">
    <property type="entry name" value="Zn_knuckle_CX2CX4HX4C"/>
</dbReference>
<organism evidence="4 5">
    <name type="scientific">Linum trigynum</name>
    <dbReference type="NCBI Taxonomy" id="586398"/>
    <lineage>
        <taxon>Eukaryota</taxon>
        <taxon>Viridiplantae</taxon>
        <taxon>Streptophyta</taxon>
        <taxon>Embryophyta</taxon>
        <taxon>Tracheophyta</taxon>
        <taxon>Spermatophyta</taxon>
        <taxon>Magnoliopsida</taxon>
        <taxon>eudicotyledons</taxon>
        <taxon>Gunneridae</taxon>
        <taxon>Pentapetalae</taxon>
        <taxon>rosids</taxon>
        <taxon>fabids</taxon>
        <taxon>Malpighiales</taxon>
        <taxon>Linaceae</taxon>
        <taxon>Linum</taxon>
    </lineage>
</organism>
<feature type="region of interest" description="Disordered" evidence="2">
    <location>
        <begin position="230"/>
        <end position="346"/>
    </location>
</feature>
<name>A0AAV2G2J3_9ROSI</name>
<feature type="domain" description="CCHC-type" evidence="3">
    <location>
        <begin position="205"/>
        <end position="218"/>
    </location>
</feature>
<dbReference type="InterPro" id="IPR001878">
    <property type="entry name" value="Znf_CCHC"/>
</dbReference>
<feature type="compositionally biased region" description="Polar residues" evidence="2">
    <location>
        <begin position="289"/>
        <end position="300"/>
    </location>
</feature>
<dbReference type="PROSITE" id="PS50158">
    <property type="entry name" value="ZF_CCHC"/>
    <property type="match status" value="1"/>
</dbReference>
<feature type="compositionally biased region" description="Polar residues" evidence="2">
    <location>
        <begin position="329"/>
        <end position="342"/>
    </location>
</feature>
<dbReference type="AlphaFoldDB" id="A0AAV2G2J3"/>
<evidence type="ECO:0000313" key="4">
    <source>
        <dbReference type="EMBL" id="CAL1404880.1"/>
    </source>
</evidence>
<evidence type="ECO:0000313" key="5">
    <source>
        <dbReference type="Proteomes" id="UP001497516"/>
    </source>
</evidence>
<keyword evidence="1" id="KW-0863">Zinc-finger</keyword>
<dbReference type="Pfam" id="PF14111">
    <property type="entry name" value="DUF4283"/>
    <property type="match status" value="1"/>
</dbReference>
<dbReference type="InterPro" id="IPR040256">
    <property type="entry name" value="At4g02000-like"/>
</dbReference>
<sequence length="543" mass="60979">MSNLVNQEATWEDEDHEVVFNDEAPRPQGGSRLRLVGRMFGDREISKQAMVGMINRAWSHFCEPSVQKIHKTRNTFIFLFNHKGEMDRAWEGRPWQISGNTLQLKQWEESVRPQNVNFDLADYWVQVHGIPDHKRTVSNVESAVAMFPKIHGTDMRGLNPDKYMEFIRVFVQADLTRPLPPGSYYTVDGTREWLGFRYEKLYILCYYCGRQGHTKQECLKMKSDAELRIAGPPEGRFTPWMKAGTRAVRPPPPPRGRVVYSSPGDAGSSSGSPGFIQNQLWIPGKPSPTAGSSNSRSPANPSDGDMELGIRGPPGFTPHPFPSGHFASSPRSTTGSASQRFFSPSPEPNLRAYGTVPFFSPSVKFHSHSPTIARNLTPEMEAAAAWAHMFPHQADFLNGPYQTHQAQMQSSIYQSQLHLQAQQAQSNHPNVSQMVEDLGKKMDLNRRPNDFGFPLPTDLTEEGQAELKKRKHGQPLDFGGPYFSPGDDSSRPRNARIKVKGRKMKSIAGDGKEECHEEKEQGEQLMHSNSEAKVASSKPPREK</sequence>
<dbReference type="GO" id="GO:0003676">
    <property type="term" value="F:nucleic acid binding"/>
    <property type="evidence" value="ECO:0007669"/>
    <property type="project" value="InterPro"/>
</dbReference>